<evidence type="ECO:0000313" key="2">
    <source>
        <dbReference type="Proteomes" id="UP000265419"/>
    </source>
</evidence>
<reference evidence="1 2" key="1">
    <citation type="submission" date="2018-07" db="EMBL/GenBank/DDBJ databases">
        <title>Arthrobacter sp. nov., isolated from raw cow's milk with high bacterial count.</title>
        <authorList>
            <person name="Hahne J."/>
            <person name="Isele D."/>
            <person name="Lipski A."/>
        </authorList>
    </citation>
    <scope>NUCLEOTIDE SEQUENCE [LARGE SCALE GENOMIC DNA]</scope>
    <source>
        <strain evidence="1 2">JZ R-35</strain>
    </source>
</reference>
<organism evidence="1 2">
    <name type="scientific">Galactobacter valiniphilus</name>
    <dbReference type="NCBI Taxonomy" id="2676122"/>
    <lineage>
        <taxon>Bacteria</taxon>
        <taxon>Bacillati</taxon>
        <taxon>Actinomycetota</taxon>
        <taxon>Actinomycetes</taxon>
        <taxon>Micrococcales</taxon>
        <taxon>Micrococcaceae</taxon>
        <taxon>Galactobacter</taxon>
    </lineage>
</organism>
<dbReference type="Gene3D" id="3.20.20.210">
    <property type="match status" value="1"/>
</dbReference>
<keyword evidence="2" id="KW-1185">Reference proteome</keyword>
<dbReference type="EMBL" id="QQXK01000007">
    <property type="protein sequence ID" value="RII42903.1"/>
    <property type="molecule type" value="Genomic_DNA"/>
</dbReference>
<dbReference type="Proteomes" id="UP000265419">
    <property type="component" value="Unassembled WGS sequence"/>
</dbReference>
<evidence type="ECO:0008006" key="3">
    <source>
        <dbReference type="Google" id="ProtNLM"/>
    </source>
</evidence>
<gene>
    <name evidence="1" type="ORF">DWB68_05025</name>
</gene>
<evidence type="ECO:0000313" key="1">
    <source>
        <dbReference type="EMBL" id="RII42903.1"/>
    </source>
</evidence>
<accession>A0A399JBF4</accession>
<comment type="caution">
    <text evidence="1">The sequence shown here is derived from an EMBL/GenBank/DDBJ whole genome shotgun (WGS) entry which is preliminary data.</text>
</comment>
<protein>
    <recommendedName>
        <fullName evidence="3">Methionine synthase</fullName>
    </recommendedName>
</protein>
<dbReference type="InterPro" id="IPR038071">
    <property type="entry name" value="UROD/MetE-like_sf"/>
</dbReference>
<dbReference type="SUPFAM" id="SSF51726">
    <property type="entry name" value="UROD/MetE-like"/>
    <property type="match status" value="1"/>
</dbReference>
<proteinExistence type="predicted"/>
<sequence>MVRDAHLVGSVNQATAEATFRAAAGALGALAPRLPDGEVGERFHWMLFQGKRLEATPGLVRVDMDPILHEGFDLRPLILDGTVEAAELQVPALGYAEAALESYAVFARLKAEGVIPEATRFQVCLPSPLAPVTSFVAASLRAAVLPAYEAALIREVEAISAAIPADQLAIQIDLATEFGYIEGVSMGGGALEPFFAAEGASPQQIAAAAAALALPLAASVPAGVQLGFHLCYGDVGEKHFVEPMTAGHLATVAQALSDGAGRPVDWIHLPVPIERDDAAYFAPLARLTLQEGTRLFLGAVHHEDGVDGARRRLAAAAPALAEAGITEFGVGTECGFGRGPAERTEPLMRLHAEVIAGA</sequence>
<dbReference type="AlphaFoldDB" id="A0A399JBF4"/>
<name>A0A399JBF4_9MICC</name>